<feature type="binding site" evidence="5">
    <location>
        <begin position="115"/>
        <end position="119"/>
    </location>
    <ligand>
        <name>S-adenosyl-L-methionine</name>
        <dbReference type="ChEBI" id="CHEBI:59789"/>
    </ligand>
</feature>
<dbReference type="InterPro" id="IPR040758">
    <property type="entry name" value="PrmC_N"/>
</dbReference>
<evidence type="ECO:0000256" key="4">
    <source>
        <dbReference type="ARBA" id="ARBA00048391"/>
    </source>
</evidence>
<dbReference type="PANTHER" id="PTHR18895:SF74">
    <property type="entry name" value="MTRF1L RELEASE FACTOR GLUTAMINE METHYLTRANSFERASE"/>
    <property type="match status" value="1"/>
</dbReference>
<dbReference type="SUPFAM" id="SSF53335">
    <property type="entry name" value="S-adenosyl-L-methionine-dependent methyltransferases"/>
    <property type="match status" value="1"/>
</dbReference>
<feature type="domain" description="Methyltransferase small" evidence="6">
    <location>
        <begin position="99"/>
        <end position="188"/>
    </location>
</feature>
<dbReference type="EC" id="2.1.1.297" evidence="5"/>
<dbReference type="InterPro" id="IPR029063">
    <property type="entry name" value="SAM-dependent_MTases_sf"/>
</dbReference>
<dbReference type="InterPro" id="IPR002052">
    <property type="entry name" value="DNA_methylase_N6_adenine_CS"/>
</dbReference>
<dbReference type="HAMAP" id="MF_02126">
    <property type="entry name" value="RF_methyltr_PrmC"/>
    <property type="match status" value="1"/>
</dbReference>
<comment type="similarity">
    <text evidence="5">Belongs to the protein N5-glutamine methyltransferase family. PrmC subfamily.</text>
</comment>
<feature type="domain" description="Release factor glutamine methyltransferase N-terminal" evidence="7">
    <location>
        <begin position="7"/>
        <end position="74"/>
    </location>
</feature>
<dbReference type="AlphaFoldDB" id="A0A2T0S0A5"/>
<dbReference type="NCBIfam" id="TIGR00536">
    <property type="entry name" value="hemK_fam"/>
    <property type="match status" value="1"/>
</dbReference>
<proteinExistence type="inferred from homology"/>
<dbReference type="InterPro" id="IPR004556">
    <property type="entry name" value="HemK-like"/>
</dbReference>
<dbReference type="NCBIfam" id="TIGR03534">
    <property type="entry name" value="RF_mod_PrmC"/>
    <property type="match status" value="1"/>
</dbReference>
<feature type="binding site" evidence="5">
    <location>
        <position position="165"/>
    </location>
    <ligand>
        <name>S-adenosyl-L-methionine</name>
        <dbReference type="ChEBI" id="CHEBI:59789"/>
    </ligand>
</feature>
<dbReference type="Pfam" id="PF05175">
    <property type="entry name" value="MTS"/>
    <property type="match status" value="1"/>
</dbReference>
<dbReference type="Gene3D" id="3.40.50.150">
    <property type="entry name" value="Vaccinia Virus protein VP39"/>
    <property type="match status" value="1"/>
</dbReference>
<keyword evidence="2 5" id="KW-0808">Transferase</keyword>
<comment type="caution">
    <text evidence="8">The sequence shown here is derived from an EMBL/GenBank/DDBJ whole genome shotgun (WGS) entry which is preliminary data.</text>
</comment>
<evidence type="ECO:0000256" key="3">
    <source>
        <dbReference type="ARBA" id="ARBA00022691"/>
    </source>
</evidence>
<dbReference type="GO" id="GO:0102559">
    <property type="term" value="F:peptide chain release factor N(5)-glutamine methyltransferase activity"/>
    <property type="evidence" value="ECO:0007669"/>
    <property type="project" value="UniProtKB-EC"/>
</dbReference>
<comment type="catalytic activity">
    <reaction evidence="4 5">
        <text>L-glutaminyl-[peptide chain release factor] + S-adenosyl-L-methionine = N(5)-methyl-L-glutaminyl-[peptide chain release factor] + S-adenosyl-L-homocysteine + H(+)</text>
        <dbReference type="Rhea" id="RHEA:42896"/>
        <dbReference type="Rhea" id="RHEA-COMP:10271"/>
        <dbReference type="Rhea" id="RHEA-COMP:10272"/>
        <dbReference type="ChEBI" id="CHEBI:15378"/>
        <dbReference type="ChEBI" id="CHEBI:30011"/>
        <dbReference type="ChEBI" id="CHEBI:57856"/>
        <dbReference type="ChEBI" id="CHEBI:59789"/>
        <dbReference type="ChEBI" id="CHEBI:61891"/>
        <dbReference type="EC" id="2.1.1.297"/>
    </reaction>
</comment>
<keyword evidence="1 5" id="KW-0489">Methyltransferase</keyword>
<dbReference type="PROSITE" id="PS00092">
    <property type="entry name" value="N6_MTASE"/>
    <property type="match status" value="1"/>
</dbReference>
<evidence type="ECO:0000313" key="8">
    <source>
        <dbReference type="EMBL" id="PRY26866.1"/>
    </source>
</evidence>
<gene>
    <name evidence="5" type="primary">prmC</name>
    <name evidence="8" type="ORF">CLV78_101970</name>
</gene>
<dbReference type="Proteomes" id="UP000239480">
    <property type="component" value="Unassembled WGS sequence"/>
</dbReference>
<evidence type="ECO:0000256" key="5">
    <source>
        <dbReference type="HAMAP-Rule" id="MF_02126"/>
    </source>
</evidence>
<keyword evidence="9" id="KW-1185">Reference proteome</keyword>
<dbReference type="CDD" id="cd02440">
    <property type="entry name" value="AdoMet_MTases"/>
    <property type="match status" value="1"/>
</dbReference>
<feature type="binding site" evidence="5">
    <location>
        <position position="179"/>
    </location>
    <ligand>
        <name>S-adenosyl-L-methionine</name>
        <dbReference type="ChEBI" id="CHEBI:59789"/>
    </ligand>
</feature>
<accession>A0A2T0S0A5</accession>
<feature type="binding site" evidence="5">
    <location>
        <position position="138"/>
    </location>
    <ligand>
        <name>S-adenosyl-L-methionine</name>
        <dbReference type="ChEBI" id="CHEBI:59789"/>
    </ligand>
</feature>
<dbReference type="InterPro" id="IPR050320">
    <property type="entry name" value="N5-glutamine_MTase"/>
</dbReference>
<feature type="binding site" evidence="5">
    <location>
        <begin position="179"/>
        <end position="182"/>
    </location>
    <ligand>
        <name>substrate</name>
    </ligand>
</feature>
<evidence type="ECO:0000259" key="7">
    <source>
        <dbReference type="Pfam" id="PF17827"/>
    </source>
</evidence>
<reference evidence="8 9" key="1">
    <citation type="submission" date="2018-03" db="EMBL/GenBank/DDBJ databases">
        <title>Genomic Encyclopedia of Archaeal and Bacterial Type Strains, Phase II (KMG-II): from individual species to whole genera.</title>
        <authorList>
            <person name="Goeker M."/>
        </authorList>
    </citation>
    <scope>NUCLEOTIDE SEQUENCE [LARGE SCALE GENOMIC DNA]</scope>
    <source>
        <strain evidence="8 9">DSM 29328</strain>
    </source>
</reference>
<evidence type="ECO:0000259" key="6">
    <source>
        <dbReference type="Pfam" id="PF05175"/>
    </source>
</evidence>
<dbReference type="InterPro" id="IPR007848">
    <property type="entry name" value="Small_mtfrase_dom"/>
</dbReference>
<dbReference type="InterPro" id="IPR019874">
    <property type="entry name" value="RF_methyltr_PrmC"/>
</dbReference>
<evidence type="ECO:0000313" key="9">
    <source>
        <dbReference type="Proteomes" id="UP000239480"/>
    </source>
</evidence>
<dbReference type="GO" id="GO:0032259">
    <property type="term" value="P:methylation"/>
    <property type="evidence" value="ECO:0007669"/>
    <property type="project" value="UniProtKB-KW"/>
</dbReference>
<evidence type="ECO:0000256" key="1">
    <source>
        <dbReference type="ARBA" id="ARBA00022603"/>
    </source>
</evidence>
<dbReference type="Pfam" id="PF17827">
    <property type="entry name" value="PrmC_N"/>
    <property type="match status" value="1"/>
</dbReference>
<name>A0A2T0S0A5_9RHOB</name>
<sequence>MSTIAAAVAEAQLRLRAAGIDTPERDARRLVAFAAGIAPDRLSLAMRDPFEAEAALERALKARERRQPVSQIVGERLFWGRRFEVTPDVLDPRPETEDLIAHALQEPFERVLDLGTGSGCILLTLLVERPSAQGVGTDLSGAALAVARRNAERLGIAATFQKSDWYGAVEGGFDLMVSNPPYIAAAEMTDLAPETRDWEPRMALTDEACGLTAYRSIAAGITAHLVPGGRVLVEIGPTQGEAVAGLFGEAGLENITVHPDFDGRDRVVAARRPTAKS</sequence>
<evidence type="ECO:0000256" key="2">
    <source>
        <dbReference type="ARBA" id="ARBA00022679"/>
    </source>
</evidence>
<dbReference type="RefSeq" id="WP_245924830.1">
    <property type="nucleotide sequence ID" value="NZ_PVTD01000001.1"/>
</dbReference>
<dbReference type="GO" id="GO:0003676">
    <property type="term" value="F:nucleic acid binding"/>
    <property type="evidence" value="ECO:0007669"/>
    <property type="project" value="InterPro"/>
</dbReference>
<dbReference type="PANTHER" id="PTHR18895">
    <property type="entry name" value="HEMK METHYLTRANSFERASE"/>
    <property type="match status" value="1"/>
</dbReference>
<organism evidence="8 9">
    <name type="scientific">Aliiruegeria haliotis</name>
    <dbReference type="NCBI Taxonomy" id="1280846"/>
    <lineage>
        <taxon>Bacteria</taxon>
        <taxon>Pseudomonadati</taxon>
        <taxon>Pseudomonadota</taxon>
        <taxon>Alphaproteobacteria</taxon>
        <taxon>Rhodobacterales</taxon>
        <taxon>Roseobacteraceae</taxon>
        <taxon>Aliiruegeria</taxon>
    </lineage>
</organism>
<dbReference type="EMBL" id="PVTD01000001">
    <property type="protein sequence ID" value="PRY26866.1"/>
    <property type="molecule type" value="Genomic_DNA"/>
</dbReference>
<comment type="function">
    <text evidence="5">Methylates the class 1 translation termination release factors RF1/PrfA and RF2/PrfB on the glutamine residue of the universally conserved GGQ motif.</text>
</comment>
<protein>
    <recommendedName>
        <fullName evidence="5">Release factor glutamine methyltransferase</fullName>
        <shortName evidence="5">RF MTase</shortName>
        <ecNumber evidence="5">2.1.1.297</ecNumber>
    </recommendedName>
    <alternativeName>
        <fullName evidence="5">N5-glutamine methyltransferase PrmC</fullName>
    </alternativeName>
    <alternativeName>
        <fullName evidence="5">Protein-(glutamine-N5) MTase PrmC</fullName>
    </alternativeName>
    <alternativeName>
        <fullName evidence="5">Protein-glutamine N-methyltransferase PrmC</fullName>
    </alternativeName>
</protein>
<dbReference type="Gene3D" id="1.10.8.10">
    <property type="entry name" value="DNA helicase RuvA subunit, C-terminal domain"/>
    <property type="match status" value="1"/>
</dbReference>
<keyword evidence="3 5" id="KW-0949">S-adenosyl-L-methionine</keyword>